<evidence type="ECO:0000313" key="2">
    <source>
        <dbReference type="EMBL" id="CAK0806568.1"/>
    </source>
</evidence>
<keyword evidence="3" id="KW-1185">Reference proteome</keyword>
<comment type="caution">
    <text evidence="2">The sequence shown here is derived from an EMBL/GenBank/DDBJ whole genome shotgun (WGS) entry which is preliminary data.</text>
</comment>
<feature type="non-terminal residue" evidence="2">
    <location>
        <position position="132"/>
    </location>
</feature>
<feature type="region of interest" description="Disordered" evidence="1">
    <location>
        <begin position="1"/>
        <end position="36"/>
    </location>
</feature>
<reference evidence="2" key="1">
    <citation type="submission" date="2023-10" db="EMBL/GenBank/DDBJ databases">
        <authorList>
            <person name="Chen Y."/>
            <person name="Shah S."/>
            <person name="Dougan E. K."/>
            <person name="Thang M."/>
            <person name="Chan C."/>
        </authorList>
    </citation>
    <scope>NUCLEOTIDE SEQUENCE [LARGE SCALE GENOMIC DNA]</scope>
</reference>
<gene>
    <name evidence="2" type="ORF">PCOR1329_LOCUS12751</name>
</gene>
<feature type="compositionally biased region" description="Basic and acidic residues" evidence="1">
    <location>
        <begin position="1"/>
        <end position="35"/>
    </location>
</feature>
<proteinExistence type="predicted"/>
<organism evidence="2 3">
    <name type="scientific">Prorocentrum cordatum</name>
    <dbReference type="NCBI Taxonomy" id="2364126"/>
    <lineage>
        <taxon>Eukaryota</taxon>
        <taxon>Sar</taxon>
        <taxon>Alveolata</taxon>
        <taxon>Dinophyceae</taxon>
        <taxon>Prorocentrales</taxon>
        <taxon>Prorocentraceae</taxon>
        <taxon>Prorocentrum</taxon>
    </lineage>
</organism>
<evidence type="ECO:0000256" key="1">
    <source>
        <dbReference type="SAM" id="MobiDB-lite"/>
    </source>
</evidence>
<dbReference type="EMBL" id="CAUYUJ010003743">
    <property type="protein sequence ID" value="CAK0806568.1"/>
    <property type="molecule type" value="Genomic_DNA"/>
</dbReference>
<accession>A0ABN9QNH5</accession>
<dbReference type="Proteomes" id="UP001189429">
    <property type="component" value="Unassembled WGS sequence"/>
</dbReference>
<sequence>MPSRTPRPDEVRGEAASDIDWKDSRDGDFEARDQDENWDYGVMDLYDEEYEDDDDGEPAIDPNFHSVFGEDLPDVDAAKEKEKKSISARVAKAVTIGEGEAPEEVDELPDEEYDPQELVFGKRVPFKEAGIE</sequence>
<protein>
    <submittedName>
        <fullName evidence="2">Uncharacterized protein</fullName>
    </submittedName>
</protein>
<name>A0ABN9QNH5_9DINO</name>
<evidence type="ECO:0000313" key="3">
    <source>
        <dbReference type="Proteomes" id="UP001189429"/>
    </source>
</evidence>